<evidence type="ECO:0000313" key="3">
    <source>
        <dbReference type="Proteomes" id="UP000283634"/>
    </source>
</evidence>
<dbReference type="Proteomes" id="UP000283634">
    <property type="component" value="Unassembled WGS sequence"/>
</dbReference>
<organism evidence="2 3">
    <name type="scientific">Trypanosoma rangeli</name>
    <dbReference type="NCBI Taxonomy" id="5698"/>
    <lineage>
        <taxon>Eukaryota</taxon>
        <taxon>Discoba</taxon>
        <taxon>Euglenozoa</taxon>
        <taxon>Kinetoplastea</taxon>
        <taxon>Metakinetoplastina</taxon>
        <taxon>Trypanosomatida</taxon>
        <taxon>Trypanosomatidae</taxon>
        <taxon>Trypanosoma</taxon>
        <taxon>Herpetosoma</taxon>
    </lineage>
</organism>
<dbReference type="RefSeq" id="XP_029235929.1">
    <property type="nucleotide sequence ID" value="XM_029384239.1"/>
</dbReference>
<evidence type="ECO:0000256" key="1">
    <source>
        <dbReference type="SAM" id="Coils"/>
    </source>
</evidence>
<dbReference type="AlphaFoldDB" id="A0A422N5G1"/>
<name>A0A422N5G1_TRYRA</name>
<dbReference type="EMBL" id="MKGL01000310">
    <property type="protein sequence ID" value="RNF00723.1"/>
    <property type="molecule type" value="Genomic_DNA"/>
</dbReference>
<keyword evidence="1" id="KW-0175">Coiled coil</keyword>
<evidence type="ECO:0000313" key="2">
    <source>
        <dbReference type="EMBL" id="RNF00723.1"/>
    </source>
</evidence>
<feature type="coiled-coil region" evidence="1">
    <location>
        <begin position="74"/>
        <end position="189"/>
    </location>
</feature>
<accession>A0A422N5G1</accession>
<sequence>MAFDVRSYTSAQQQRLEEIRRATEKERALLALYAGKLACGSQAASSLPPDASQTLLGSSDSGRWTLLNDRAMELHALDEKLLSEEQEVERQTSELDRRLHAAERRKAELLSRLAALQHREVLVKKEEELLEEAESGAQRVSREIEAFLQGMNEEQCAMEARVSEKRARLVAAKSEARDQQKKRDALEARGRVHLEEVQDRIRGHRMDVARLSSAVNDKERWMRQEQSRLREAELATIYRLKKDIELMAISLGNTTGVAKGASP</sequence>
<dbReference type="GeneID" id="40331381"/>
<dbReference type="OMA" id="NDKERWM"/>
<keyword evidence="3" id="KW-1185">Reference proteome</keyword>
<protein>
    <submittedName>
        <fullName evidence="2">Uncharacterized protein</fullName>
    </submittedName>
</protein>
<comment type="caution">
    <text evidence="2">The sequence shown here is derived from an EMBL/GenBank/DDBJ whole genome shotgun (WGS) entry which is preliminary data.</text>
</comment>
<proteinExistence type="predicted"/>
<gene>
    <name evidence="2" type="ORF">TraAM80_07448</name>
</gene>
<dbReference type="OrthoDB" id="249199at2759"/>
<reference evidence="2 3" key="1">
    <citation type="journal article" date="2018" name="BMC Genomics">
        <title>Genomic comparison of Trypanosoma conorhini and Trypanosoma rangeli to Trypanosoma cruzi strains of high and low virulence.</title>
        <authorList>
            <person name="Bradwell K.R."/>
            <person name="Koparde V.N."/>
            <person name="Matveyev A.V."/>
            <person name="Serrano M.G."/>
            <person name="Alves J.M."/>
            <person name="Parikh H."/>
            <person name="Huang B."/>
            <person name="Lee V."/>
            <person name="Espinosa-Alvarez O."/>
            <person name="Ortiz P.A."/>
            <person name="Costa-Martins A.G."/>
            <person name="Teixeira M.M."/>
            <person name="Buck G.A."/>
        </authorList>
    </citation>
    <scope>NUCLEOTIDE SEQUENCE [LARGE SCALE GENOMIC DNA]</scope>
    <source>
        <strain evidence="2 3">AM80</strain>
    </source>
</reference>